<proteinExistence type="predicted"/>
<evidence type="ECO:0008006" key="3">
    <source>
        <dbReference type="Google" id="ProtNLM"/>
    </source>
</evidence>
<comment type="caution">
    <text evidence="1">The sequence shown here is derived from an EMBL/GenBank/DDBJ whole genome shotgun (WGS) entry which is preliminary data.</text>
</comment>
<evidence type="ECO:0000313" key="2">
    <source>
        <dbReference type="Proteomes" id="UP001054945"/>
    </source>
</evidence>
<dbReference type="Proteomes" id="UP001054945">
    <property type="component" value="Unassembled WGS sequence"/>
</dbReference>
<evidence type="ECO:0000313" key="1">
    <source>
        <dbReference type="EMBL" id="GIY78520.1"/>
    </source>
</evidence>
<organism evidence="1 2">
    <name type="scientific">Caerostris extrusa</name>
    <name type="common">Bark spider</name>
    <name type="synonym">Caerostris bankana</name>
    <dbReference type="NCBI Taxonomy" id="172846"/>
    <lineage>
        <taxon>Eukaryota</taxon>
        <taxon>Metazoa</taxon>
        <taxon>Ecdysozoa</taxon>
        <taxon>Arthropoda</taxon>
        <taxon>Chelicerata</taxon>
        <taxon>Arachnida</taxon>
        <taxon>Araneae</taxon>
        <taxon>Araneomorphae</taxon>
        <taxon>Entelegynae</taxon>
        <taxon>Araneoidea</taxon>
        <taxon>Araneidae</taxon>
        <taxon>Caerostris</taxon>
    </lineage>
</organism>
<keyword evidence="2" id="KW-1185">Reference proteome</keyword>
<sequence length="86" mass="9602">MRIITEFLIRSQSYSFRNVGFFKGKAISACSTSGRPCNGDRRPTTAVALLLRIVGRLPIEQIRTKSPLDSTLERRNGGNGMIRIFS</sequence>
<dbReference type="EMBL" id="BPLR01015764">
    <property type="protein sequence ID" value="GIY78520.1"/>
    <property type="molecule type" value="Genomic_DNA"/>
</dbReference>
<gene>
    <name evidence="1" type="ORF">CEXT_278361</name>
</gene>
<name>A0AAV4W6N9_CAEEX</name>
<accession>A0AAV4W6N9</accession>
<protein>
    <recommendedName>
        <fullName evidence="3">Ycf15</fullName>
    </recommendedName>
</protein>
<dbReference type="AlphaFoldDB" id="A0AAV4W6N9"/>
<reference evidence="1 2" key="1">
    <citation type="submission" date="2021-06" db="EMBL/GenBank/DDBJ databases">
        <title>Caerostris extrusa draft genome.</title>
        <authorList>
            <person name="Kono N."/>
            <person name="Arakawa K."/>
        </authorList>
    </citation>
    <scope>NUCLEOTIDE SEQUENCE [LARGE SCALE GENOMIC DNA]</scope>
</reference>